<proteinExistence type="predicted"/>
<dbReference type="AlphaFoldDB" id="Q4TCD3"/>
<gene>
    <name evidence="1" type="ORF">GSTENG00003361001</name>
</gene>
<reference evidence="1" key="2">
    <citation type="submission" date="2004-02" db="EMBL/GenBank/DDBJ databases">
        <authorList>
            <consortium name="Genoscope"/>
            <consortium name="Whitehead Institute Centre for Genome Research"/>
        </authorList>
    </citation>
    <scope>NUCLEOTIDE SEQUENCE</scope>
</reference>
<accession>Q4TCD3</accession>
<dbReference type="OrthoDB" id="1932706at2759"/>
<name>Q4TCD3_TETNG</name>
<evidence type="ECO:0000313" key="1">
    <source>
        <dbReference type="EMBL" id="CAF89449.1"/>
    </source>
</evidence>
<dbReference type="KEGG" id="tng:GSTEN00003361G001"/>
<organism evidence="1">
    <name type="scientific">Tetraodon nigroviridis</name>
    <name type="common">Spotted green pufferfish</name>
    <name type="synonym">Chelonodon nigroviridis</name>
    <dbReference type="NCBI Taxonomy" id="99883"/>
    <lineage>
        <taxon>Eukaryota</taxon>
        <taxon>Metazoa</taxon>
        <taxon>Chordata</taxon>
        <taxon>Craniata</taxon>
        <taxon>Vertebrata</taxon>
        <taxon>Euteleostomi</taxon>
        <taxon>Actinopterygii</taxon>
        <taxon>Neopterygii</taxon>
        <taxon>Teleostei</taxon>
        <taxon>Neoteleostei</taxon>
        <taxon>Acanthomorphata</taxon>
        <taxon>Eupercaria</taxon>
        <taxon>Tetraodontiformes</taxon>
        <taxon>Tetradontoidea</taxon>
        <taxon>Tetraodontidae</taxon>
        <taxon>Tetraodon</taxon>
    </lineage>
</organism>
<feature type="non-terminal residue" evidence="1">
    <location>
        <position position="1"/>
    </location>
</feature>
<reference evidence="1" key="1">
    <citation type="journal article" date="2004" name="Nature">
        <title>Genome duplication in the teleost fish Tetraodon nigroviridis reveals the early vertebrate proto-karyotype.</title>
        <authorList>
            <person name="Jaillon O."/>
            <person name="Aury J.-M."/>
            <person name="Brunet F."/>
            <person name="Petit J.-L."/>
            <person name="Stange-Thomann N."/>
            <person name="Mauceli E."/>
            <person name="Bouneau L."/>
            <person name="Fischer C."/>
            <person name="Ozouf-Costaz C."/>
            <person name="Bernot A."/>
            <person name="Nicaud S."/>
            <person name="Jaffe D."/>
            <person name="Fisher S."/>
            <person name="Lutfalla G."/>
            <person name="Dossat C."/>
            <person name="Segurens B."/>
            <person name="Dasilva C."/>
            <person name="Salanoubat M."/>
            <person name="Levy M."/>
            <person name="Boudet N."/>
            <person name="Castellano S."/>
            <person name="Anthouard V."/>
            <person name="Jubin C."/>
            <person name="Castelli V."/>
            <person name="Katinka M."/>
            <person name="Vacherie B."/>
            <person name="Biemont C."/>
            <person name="Skalli Z."/>
            <person name="Cattolico L."/>
            <person name="Poulain J."/>
            <person name="De Berardinis V."/>
            <person name="Cruaud C."/>
            <person name="Duprat S."/>
            <person name="Brottier P."/>
            <person name="Coutanceau J.-P."/>
            <person name="Gouzy J."/>
            <person name="Parra G."/>
            <person name="Lardier G."/>
            <person name="Chapple C."/>
            <person name="McKernan K.J."/>
            <person name="McEwan P."/>
            <person name="Bosak S."/>
            <person name="Kellis M."/>
            <person name="Volff J.-N."/>
            <person name="Guigo R."/>
            <person name="Zody M.C."/>
            <person name="Mesirov J."/>
            <person name="Lindblad-Toh K."/>
            <person name="Birren B."/>
            <person name="Nusbaum C."/>
            <person name="Kahn D."/>
            <person name="Robinson-Rechavi M."/>
            <person name="Laudet V."/>
            <person name="Schachter V."/>
            <person name="Quetier F."/>
            <person name="Saurin W."/>
            <person name="Scarpelli C."/>
            <person name="Wincker P."/>
            <person name="Lander E.S."/>
            <person name="Weissenbach J."/>
            <person name="Roest Crollius H."/>
        </authorList>
    </citation>
    <scope>NUCLEOTIDE SEQUENCE [LARGE SCALE GENOMIC DNA]</scope>
</reference>
<sequence>SDQGSDQSLGNQQTAVINLGVGSFMSPQAAGICHPRTGTQKLPHTSCLRTLEHV</sequence>
<comment type="caution">
    <text evidence="1">The sequence shown here is derived from an EMBL/GenBank/DDBJ whole genome shotgun (WGS) entry which is preliminary data.</text>
</comment>
<dbReference type="EMBL" id="CAAE01006980">
    <property type="protein sequence ID" value="CAF89449.1"/>
    <property type="molecule type" value="Genomic_DNA"/>
</dbReference>
<protein>
    <submittedName>
        <fullName evidence="1">(spotted green pufferfish) hypothetical protein</fullName>
    </submittedName>
</protein>